<dbReference type="AlphaFoldDB" id="A0A0E9XCD7"/>
<name>A0A0E9XCD7_ANGAN</name>
<accession>A0A0E9XCD7</accession>
<reference evidence="1" key="2">
    <citation type="journal article" date="2015" name="Fish Shellfish Immunol.">
        <title>Early steps in the European eel (Anguilla anguilla)-Vibrio vulnificus interaction in the gills: Role of the RtxA13 toxin.</title>
        <authorList>
            <person name="Callol A."/>
            <person name="Pajuelo D."/>
            <person name="Ebbesson L."/>
            <person name="Teles M."/>
            <person name="MacKenzie S."/>
            <person name="Amaro C."/>
        </authorList>
    </citation>
    <scope>NUCLEOTIDE SEQUENCE</scope>
</reference>
<proteinExistence type="predicted"/>
<sequence length="66" mass="7376">MCVNNKWSSKRGKNPEITARSNIHSIQLLTLLTSWESSCEQIQKCTIEAGSIIHTSDSVTPVVLYK</sequence>
<organism evidence="1">
    <name type="scientific">Anguilla anguilla</name>
    <name type="common">European freshwater eel</name>
    <name type="synonym">Muraena anguilla</name>
    <dbReference type="NCBI Taxonomy" id="7936"/>
    <lineage>
        <taxon>Eukaryota</taxon>
        <taxon>Metazoa</taxon>
        <taxon>Chordata</taxon>
        <taxon>Craniata</taxon>
        <taxon>Vertebrata</taxon>
        <taxon>Euteleostomi</taxon>
        <taxon>Actinopterygii</taxon>
        <taxon>Neopterygii</taxon>
        <taxon>Teleostei</taxon>
        <taxon>Anguilliformes</taxon>
        <taxon>Anguillidae</taxon>
        <taxon>Anguilla</taxon>
    </lineage>
</organism>
<protein>
    <submittedName>
        <fullName evidence="1">Uncharacterized protein</fullName>
    </submittedName>
</protein>
<evidence type="ECO:0000313" key="1">
    <source>
        <dbReference type="EMBL" id="JAI00122.1"/>
    </source>
</evidence>
<reference evidence="1" key="1">
    <citation type="submission" date="2014-11" db="EMBL/GenBank/DDBJ databases">
        <authorList>
            <person name="Amaro Gonzalez C."/>
        </authorList>
    </citation>
    <scope>NUCLEOTIDE SEQUENCE</scope>
</reference>
<dbReference type="EMBL" id="GBXM01008456">
    <property type="protein sequence ID" value="JAI00122.1"/>
    <property type="molecule type" value="Transcribed_RNA"/>
</dbReference>